<dbReference type="Gene3D" id="1.10.238.10">
    <property type="entry name" value="EF-hand"/>
    <property type="match status" value="1"/>
</dbReference>
<dbReference type="GO" id="GO:0005509">
    <property type="term" value="F:calcium ion binding"/>
    <property type="evidence" value="ECO:0007669"/>
    <property type="project" value="InterPro"/>
</dbReference>
<dbReference type="OrthoDB" id="6299824at2"/>
<feature type="signal peptide" evidence="1">
    <location>
        <begin position="1"/>
        <end position="32"/>
    </location>
</feature>
<dbReference type="PROSITE" id="PS50222">
    <property type="entry name" value="EF_HAND_2"/>
    <property type="match status" value="1"/>
</dbReference>
<proteinExistence type="predicted"/>
<gene>
    <name evidence="3" type="ORF">GARC_4174</name>
</gene>
<sequence length="104" mass="11516">MNLINAVKTNSSVKLLTLCCLIGMSISLSTHAQERGGRDMPKNERPQFSTLDLDGDGSVTYAEFEQSNVPNNEHATIFGHIDADGDGVITEEEFTNHKPPRRER</sequence>
<dbReference type="InterPro" id="IPR011992">
    <property type="entry name" value="EF-hand-dom_pair"/>
</dbReference>
<dbReference type="Proteomes" id="UP000006327">
    <property type="component" value="Unassembled WGS sequence"/>
</dbReference>
<dbReference type="PROSITE" id="PS00018">
    <property type="entry name" value="EF_HAND_1"/>
    <property type="match status" value="2"/>
</dbReference>
<feature type="domain" description="EF-hand" evidence="2">
    <location>
        <begin position="48"/>
        <end position="74"/>
    </location>
</feature>
<comment type="caution">
    <text evidence="3">The sequence shown here is derived from an EMBL/GenBank/DDBJ whole genome shotgun (WGS) entry which is preliminary data.</text>
</comment>
<dbReference type="Pfam" id="PF13499">
    <property type="entry name" value="EF-hand_7"/>
    <property type="match status" value="1"/>
</dbReference>
<protein>
    <recommendedName>
        <fullName evidence="2">EF-hand domain-containing protein</fullName>
    </recommendedName>
</protein>
<evidence type="ECO:0000313" key="4">
    <source>
        <dbReference type="Proteomes" id="UP000006327"/>
    </source>
</evidence>
<dbReference type="eggNOG" id="ENOG5032TR6">
    <property type="taxonomic scope" value="Bacteria"/>
</dbReference>
<organism evidence="3 4">
    <name type="scientific">Paraglaciecola arctica BSs20135</name>
    <dbReference type="NCBI Taxonomy" id="493475"/>
    <lineage>
        <taxon>Bacteria</taxon>
        <taxon>Pseudomonadati</taxon>
        <taxon>Pseudomonadota</taxon>
        <taxon>Gammaproteobacteria</taxon>
        <taxon>Alteromonadales</taxon>
        <taxon>Alteromonadaceae</taxon>
        <taxon>Paraglaciecola</taxon>
    </lineage>
</organism>
<evidence type="ECO:0000256" key="1">
    <source>
        <dbReference type="SAM" id="SignalP"/>
    </source>
</evidence>
<dbReference type="InterPro" id="IPR002048">
    <property type="entry name" value="EF_hand_dom"/>
</dbReference>
<keyword evidence="4" id="KW-1185">Reference proteome</keyword>
<dbReference type="STRING" id="493475.GARC_4174"/>
<dbReference type="InterPro" id="IPR018247">
    <property type="entry name" value="EF_Hand_1_Ca_BS"/>
</dbReference>
<evidence type="ECO:0000313" key="3">
    <source>
        <dbReference type="EMBL" id="GAC21116.1"/>
    </source>
</evidence>
<evidence type="ECO:0000259" key="2">
    <source>
        <dbReference type="PROSITE" id="PS50222"/>
    </source>
</evidence>
<dbReference type="AlphaFoldDB" id="K6YAX3"/>
<keyword evidence="1" id="KW-0732">Signal</keyword>
<accession>K6YAX3</accession>
<name>K6YAX3_9ALTE</name>
<reference evidence="3 4" key="1">
    <citation type="journal article" date="2017" name="Antonie Van Leeuwenhoek">
        <title>Rhizobium rhizosphaerae sp. nov., a novel species isolated from rice rhizosphere.</title>
        <authorList>
            <person name="Zhao J.J."/>
            <person name="Zhang J."/>
            <person name="Zhang R.J."/>
            <person name="Zhang C.W."/>
            <person name="Yin H.Q."/>
            <person name="Zhang X.X."/>
        </authorList>
    </citation>
    <scope>NUCLEOTIDE SEQUENCE [LARGE SCALE GENOMIC DNA]</scope>
    <source>
        <strain evidence="3 4">BSs20135</strain>
    </source>
</reference>
<dbReference type="RefSeq" id="WP_007623722.1">
    <property type="nucleotide sequence ID" value="NZ_BAEO01000060.1"/>
</dbReference>
<dbReference type="EMBL" id="BAEO01000060">
    <property type="protein sequence ID" value="GAC21116.1"/>
    <property type="molecule type" value="Genomic_DNA"/>
</dbReference>
<dbReference type="CDD" id="cd00051">
    <property type="entry name" value="EFh"/>
    <property type="match status" value="1"/>
</dbReference>
<feature type="chain" id="PRO_5003897329" description="EF-hand domain-containing protein" evidence="1">
    <location>
        <begin position="33"/>
        <end position="104"/>
    </location>
</feature>
<dbReference type="SUPFAM" id="SSF47473">
    <property type="entry name" value="EF-hand"/>
    <property type="match status" value="1"/>
</dbReference>